<evidence type="ECO:0000259" key="3">
    <source>
        <dbReference type="Pfam" id="PF00125"/>
    </source>
</evidence>
<dbReference type="OrthoDB" id="9633318at2759"/>
<dbReference type="GO" id="GO:0003677">
    <property type="term" value="F:DNA binding"/>
    <property type="evidence" value="ECO:0007669"/>
    <property type="project" value="InterPro"/>
</dbReference>
<dbReference type="SUPFAM" id="SSF47113">
    <property type="entry name" value="Histone-fold"/>
    <property type="match status" value="1"/>
</dbReference>
<accession>A0A1S3GT13</accession>
<organism evidence="4 5">
    <name type="scientific">Dipodomys ordii</name>
    <name type="common">Ord's kangaroo rat</name>
    <dbReference type="NCBI Taxonomy" id="10020"/>
    <lineage>
        <taxon>Eukaryota</taxon>
        <taxon>Metazoa</taxon>
        <taxon>Chordata</taxon>
        <taxon>Craniata</taxon>
        <taxon>Vertebrata</taxon>
        <taxon>Euteleostomi</taxon>
        <taxon>Mammalia</taxon>
        <taxon>Eutheria</taxon>
        <taxon>Euarchontoglires</taxon>
        <taxon>Glires</taxon>
        <taxon>Rodentia</taxon>
        <taxon>Castorimorpha</taxon>
        <taxon>Heteromyidae</taxon>
        <taxon>Dipodomyinae</taxon>
        <taxon>Dipodomys</taxon>
    </lineage>
</organism>
<dbReference type="InterPro" id="IPR000558">
    <property type="entry name" value="Histone_H2B"/>
</dbReference>
<proteinExistence type="inferred from homology"/>
<evidence type="ECO:0000313" key="4">
    <source>
        <dbReference type="Proteomes" id="UP000081671"/>
    </source>
</evidence>
<dbReference type="InParanoid" id="A0A1S3GT13"/>
<evidence type="ECO:0000256" key="2">
    <source>
        <dbReference type="SAM" id="MobiDB-lite"/>
    </source>
</evidence>
<protein>
    <submittedName>
        <fullName evidence="5">Late histone H2B.L4-like</fullName>
    </submittedName>
</protein>
<dbReference type="AlphaFoldDB" id="A0A1S3GT13"/>
<dbReference type="KEGG" id="dord:106001492"/>
<dbReference type="GO" id="GO:0046982">
    <property type="term" value="F:protein heterodimerization activity"/>
    <property type="evidence" value="ECO:0007669"/>
    <property type="project" value="InterPro"/>
</dbReference>
<dbReference type="SMART" id="SM00427">
    <property type="entry name" value="H2B"/>
    <property type="match status" value="1"/>
</dbReference>
<reference evidence="5" key="1">
    <citation type="submission" date="2025-08" db="UniProtKB">
        <authorList>
            <consortium name="RefSeq"/>
        </authorList>
    </citation>
    <scope>IDENTIFICATION</scope>
    <source>
        <tissue evidence="5">Kidney</tissue>
    </source>
</reference>
<keyword evidence="4" id="KW-1185">Reference proteome</keyword>
<dbReference type="PANTHER" id="PTHR23428">
    <property type="entry name" value="HISTONE H2B"/>
    <property type="match status" value="1"/>
</dbReference>
<dbReference type="GO" id="GO:0000786">
    <property type="term" value="C:nucleosome"/>
    <property type="evidence" value="ECO:0007669"/>
    <property type="project" value="InterPro"/>
</dbReference>
<dbReference type="RefSeq" id="XP_012892038.1">
    <property type="nucleotide sequence ID" value="XM_013036584.1"/>
</dbReference>
<dbReference type="Gene3D" id="1.10.20.10">
    <property type="entry name" value="Histone, subunit A"/>
    <property type="match status" value="1"/>
</dbReference>
<feature type="domain" description="Core Histone H2A/H2B/H3" evidence="3">
    <location>
        <begin position="45"/>
        <end position="111"/>
    </location>
</feature>
<gene>
    <name evidence="5" type="primary">LOC106001492</name>
</gene>
<feature type="region of interest" description="Disordered" evidence="2">
    <location>
        <begin position="1"/>
        <end position="28"/>
    </location>
</feature>
<sequence>MSKRRSQMGFSENPGPQKHKKANLTTEKQKPVCRRRYRYSETGCETSYARYFPHLLKKSTHELELSKRVVCLLDSFVNDMFERIASEASRLIQKTNRSSITSRDIQTAVCLLLPEKLGKEAMMQATKALLRYFENE</sequence>
<name>A0A1S3GT13_DIPOR</name>
<dbReference type="Proteomes" id="UP000081671">
    <property type="component" value="Unplaced"/>
</dbReference>
<dbReference type="GeneID" id="106001492"/>
<evidence type="ECO:0000256" key="1">
    <source>
        <dbReference type="ARBA" id="ARBA00006846"/>
    </source>
</evidence>
<dbReference type="CDD" id="cd22910">
    <property type="entry name" value="HFD_H2B"/>
    <property type="match status" value="1"/>
</dbReference>
<dbReference type="PRINTS" id="PR00621">
    <property type="entry name" value="HISTONEH2B"/>
</dbReference>
<evidence type="ECO:0000313" key="5">
    <source>
        <dbReference type="RefSeq" id="XP_012892038.1"/>
    </source>
</evidence>
<dbReference type="Pfam" id="PF00125">
    <property type="entry name" value="Histone"/>
    <property type="match status" value="1"/>
</dbReference>
<dbReference type="InterPro" id="IPR009072">
    <property type="entry name" value="Histone-fold"/>
</dbReference>
<comment type="similarity">
    <text evidence="1">Belongs to the histone H2B family.</text>
</comment>
<dbReference type="GO" id="GO:0030527">
    <property type="term" value="F:structural constituent of chromatin"/>
    <property type="evidence" value="ECO:0007669"/>
    <property type="project" value="InterPro"/>
</dbReference>
<dbReference type="InterPro" id="IPR007125">
    <property type="entry name" value="H2A/H2B/H3"/>
</dbReference>